<dbReference type="AlphaFoldDB" id="A0A8J2PTI7"/>
<dbReference type="OrthoDB" id="5862459at2759"/>
<accession>A0A8J2PTI7</accession>
<name>A0A8J2PTI7_9BILA</name>
<feature type="signal peptide" evidence="1">
    <location>
        <begin position="1"/>
        <end position="17"/>
    </location>
</feature>
<reference evidence="2" key="1">
    <citation type="submission" date="2021-09" db="EMBL/GenBank/DDBJ databases">
        <authorList>
            <consortium name="Pathogen Informatics"/>
        </authorList>
    </citation>
    <scope>NUCLEOTIDE SEQUENCE</scope>
</reference>
<proteinExistence type="predicted"/>
<evidence type="ECO:0000256" key="1">
    <source>
        <dbReference type="SAM" id="SignalP"/>
    </source>
</evidence>
<dbReference type="Proteomes" id="UP000746747">
    <property type="component" value="Unassembled WGS sequence"/>
</dbReference>
<dbReference type="EMBL" id="CAKAEH010001341">
    <property type="protein sequence ID" value="CAG9534938.1"/>
    <property type="molecule type" value="Genomic_DNA"/>
</dbReference>
<keyword evidence="3" id="KW-1185">Reference proteome</keyword>
<protein>
    <submittedName>
        <fullName evidence="2">Uncharacterized protein</fullName>
    </submittedName>
</protein>
<feature type="chain" id="PRO_5035151956" evidence="1">
    <location>
        <begin position="18"/>
        <end position="129"/>
    </location>
</feature>
<comment type="caution">
    <text evidence="2">The sequence shown here is derived from an EMBL/GenBank/DDBJ whole genome shotgun (WGS) entry which is preliminary data.</text>
</comment>
<evidence type="ECO:0000313" key="3">
    <source>
        <dbReference type="Proteomes" id="UP000746747"/>
    </source>
</evidence>
<evidence type="ECO:0000313" key="2">
    <source>
        <dbReference type="EMBL" id="CAG9534938.1"/>
    </source>
</evidence>
<keyword evidence="1" id="KW-0732">Signal</keyword>
<gene>
    <name evidence="2" type="ORF">CJOHNSTONI_LOCUS5027</name>
</gene>
<organism evidence="2 3">
    <name type="scientific">Cercopithifilaria johnstoni</name>
    <dbReference type="NCBI Taxonomy" id="2874296"/>
    <lineage>
        <taxon>Eukaryota</taxon>
        <taxon>Metazoa</taxon>
        <taxon>Ecdysozoa</taxon>
        <taxon>Nematoda</taxon>
        <taxon>Chromadorea</taxon>
        <taxon>Rhabditida</taxon>
        <taxon>Spirurina</taxon>
        <taxon>Spiruromorpha</taxon>
        <taxon>Filarioidea</taxon>
        <taxon>Onchocercidae</taxon>
        <taxon>Cercopithifilaria</taxon>
    </lineage>
</organism>
<sequence>MLALLVFTSLLVNSAQKSQYFQVTTRNITSSTVILVKGNDSDVISAPGISDSERIDKNITTQSWKQIIMIVVLDGAIPRLCGETSVTASMKSGDMLHSTYEEPRPVVHNIPPGYDTSRPSSILPLHNNG</sequence>